<dbReference type="AlphaFoldDB" id="A0A7J7M7D0"/>
<organism evidence="1 2">
    <name type="scientific">Kingdonia uniflora</name>
    <dbReference type="NCBI Taxonomy" id="39325"/>
    <lineage>
        <taxon>Eukaryota</taxon>
        <taxon>Viridiplantae</taxon>
        <taxon>Streptophyta</taxon>
        <taxon>Embryophyta</taxon>
        <taxon>Tracheophyta</taxon>
        <taxon>Spermatophyta</taxon>
        <taxon>Magnoliopsida</taxon>
        <taxon>Ranunculales</taxon>
        <taxon>Circaeasteraceae</taxon>
        <taxon>Kingdonia</taxon>
    </lineage>
</organism>
<dbReference type="EMBL" id="JACGCM010001726">
    <property type="protein sequence ID" value="KAF6150684.1"/>
    <property type="molecule type" value="Genomic_DNA"/>
</dbReference>
<feature type="non-terminal residue" evidence="1">
    <location>
        <position position="1"/>
    </location>
</feature>
<reference evidence="1 2" key="1">
    <citation type="journal article" date="2020" name="IScience">
        <title>Genome Sequencing of the Endangered Kingdonia uniflora (Circaeasteraceae, Ranunculales) Reveals Potential Mechanisms of Evolutionary Specialization.</title>
        <authorList>
            <person name="Sun Y."/>
            <person name="Deng T."/>
            <person name="Zhang A."/>
            <person name="Moore M.J."/>
            <person name="Landis J.B."/>
            <person name="Lin N."/>
            <person name="Zhang H."/>
            <person name="Zhang X."/>
            <person name="Huang J."/>
            <person name="Zhang X."/>
            <person name="Sun H."/>
            <person name="Wang H."/>
        </authorList>
    </citation>
    <scope>NUCLEOTIDE SEQUENCE [LARGE SCALE GENOMIC DNA]</scope>
    <source>
        <strain evidence="1">TB1705</strain>
        <tissue evidence="1">Leaf</tissue>
    </source>
</reference>
<protein>
    <submittedName>
        <fullName evidence="1">Uncharacterized protein</fullName>
    </submittedName>
</protein>
<evidence type="ECO:0000313" key="1">
    <source>
        <dbReference type="EMBL" id="KAF6150684.1"/>
    </source>
</evidence>
<evidence type="ECO:0000313" key="2">
    <source>
        <dbReference type="Proteomes" id="UP000541444"/>
    </source>
</evidence>
<keyword evidence="2" id="KW-1185">Reference proteome</keyword>
<name>A0A7J7M7D0_9MAGN</name>
<gene>
    <name evidence="1" type="ORF">GIB67_020767</name>
</gene>
<dbReference type="Proteomes" id="UP000541444">
    <property type="component" value="Unassembled WGS sequence"/>
</dbReference>
<proteinExistence type="predicted"/>
<sequence>VTELRQKFGLEDCNQSLSVELNKNCKESESLKAVNALLMEQINFLQYYNHISLCQTQP</sequence>
<comment type="caution">
    <text evidence="1">The sequence shown here is derived from an EMBL/GenBank/DDBJ whole genome shotgun (WGS) entry which is preliminary data.</text>
</comment>
<accession>A0A7J7M7D0</accession>